<evidence type="ECO:0000313" key="2">
    <source>
        <dbReference type="EMBL" id="RMZ94792.1"/>
    </source>
</evidence>
<keyword evidence="1" id="KW-0812">Transmembrane</keyword>
<comment type="caution">
    <text evidence="2">The sequence shown here is derived from an EMBL/GenBank/DDBJ whole genome shotgun (WGS) entry which is preliminary data.</text>
</comment>
<sequence length="97" mass="11584">MYEMKNIVKFFGILIYVLLYFEIFEKGFMTYRFKMVNLIILKLLSKLNYVKLYFFTLINFDNVNTIIEYKIRLFESTNSKLSSSSRQISIFSGKPSS</sequence>
<evidence type="ECO:0000256" key="1">
    <source>
        <dbReference type="SAM" id="Phobius"/>
    </source>
</evidence>
<feature type="transmembrane region" description="Helical" evidence="1">
    <location>
        <begin position="6"/>
        <end position="24"/>
    </location>
</feature>
<name>A0A3M7P6W6_BRAPC</name>
<gene>
    <name evidence="2" type="ORF">BpHYR1_052814</name>
</gene>
<accession>A0A3M7P6W6</accession>
<protein>
    <submittedName>
        <fullName evidence="2">Uncharacterized protein</fullName>
    </submittedName>
</protein>
<evidence type="ECO:0000313" key="3">
    <source>
        <dbReference type="Proteomes" id="UP000276133"/>
    </source>
</evidence>
<organism evidence="2 3">
    <name type="scientific">Brachionus plicatilis</name>
    <name type="common">Marine rotifer</name>
    <name type="synonym">Brachionus muelleri</name>
    <dbReference type="NCBI Taxonomy" id="10195"/>
    <lineage>
        <taxon>Eukaryota</taxon>
        <taxon>Metazoa</taxon>
        <taxon>Spiralia</taxon>
        <taxon>Gnathifera</taxon>
        <taxon>Rotifera</taxon>
        <taxon>Eurotatoria</taxon>
        <taxon>Monogononta</taxon>
        <taxon>Pseudotrocha</taxon>
        <taxon>Ploima</taxon>
        <taxon>Brachionidae</taxon>
        <taxon>Brachionus</taxon>
    </lineage>
</organism>
<keyword evidence="1" id="KW-1133">Transmembrane helix</keyword>
<dbReference type="AlphaFoldDB" id="A0A3M7P6W6"/>
<reference evidence="2 3" key="1">
    <citation type="journal article" date="2018" name="Sci. Rep.">
        <title>Genomic signatures of local adaptation to the degree of environmental predictability in rotifers.</title>
        <authorList>
            <person name="Franch-Gras L."/>
            <person name="Hahn C."/>
            <person name="Garcia-Roger E.M."/>
            <person name="Carmona M.J."/>
            <person name="Serra M."/>
            <person name="Gomez A."/>
        </authorList>
    </citation>
    <scope>NUCLEOTIDE SEQUENCE [LARGE SCALE GENOMIC DNA]</scope>
    <source>
        <strain evidence="2">HYR1</strain>
    </source>
</reference>
<proteinExistence type="predicted"/>
<keyword evidence="1" id="KW-0472">Membrane</keyword>
<dbReference type="EMBL" id="REGN01012802">
    <property type="protein sequence ID" value="RMZ94792.1"/>
    <property type="molecule type" value="Genomic_DNA"/>
</dbReference>
<dbReference type="Proteomes" id="UP000276133">
    <property type="component" value="Unassembled WGS sequence"/>
</dbReference>
<keyword evidence="3" id="KW-1185">Reference proteome</keyword>